<dbReference type="SMART" id="SM00355">
    <property type="entry name" value="ZnF_C2H2"/>
    <property type="match status" value="8"/>
</dbReference>
<dbReference type="Gene3D" id="1.10.4020.10">
    <property type="entry name" value="DNA breaking-rejoining enzymes"/>
    <property type="match status" value="1"/>
</dbReference>
<dbReference type="Gene3D" id="3.30.160.60">
    <property type="entry name" value="Classic Zinc Finger"/>
    <property type="match status" value="7"/>
</dbReference>
<dbReference type="CDD" id="cd07936">
    <property type="entry name" value="SCAN"/>
    <property type="match status" value="1"/>
</dbReference>
<evidence type="ECO:0000256" key="6">
    <source>
        <dbReference type="ARBA" id="ARBA00022771"/>
    </source>
</evidence>
<evidence type="ECO:0000256" key="11">
    <source>
        <dbReference type="ARBA" id="ARBA00023242"/>
    </source>
</evidence>
<evidence type="ECO:0000259" key="17">
    <source>
        <dbReference type="PROSITE" id="PS50157"/>
    </source>
</evidence>
<evidence type="ECO:0000256" key="16">
    <source>
        <dbReference type="SAM" id="MobiDB-lite"/>
    </source>
</evidence>
<dbReference type="PROSITE" id="PS50157">
    <property type="entry name" value="ZINC_FINGER_C2H2_2"/>
    <property type="match status" value="8"/>
</dbReference>
<feature type="domain" description="C2H2-type" evidence="17">
    <location>
        <begin position="384"/>
        <end position="411"/>
    </location>
</feature>
<keyword evidence="11 15" id="KW-0539">Nucleus</keyword>
<dbReference type="InterPro" id="IPR003309">
    <property type="entry name" value="SCAN_dom"/>
</dbReference>
<dbReference type="AlphaFoldDB" id="L8HZN4"/>
<evidence type="ECO:0000256" key="8">
    <source>
        <dbReference type="ARBA" id="ARBA00022843"/>
    </source>
</evidence>
<keyword evidence="3" id="KW-1017">Isopeptide bond</keyword>
<keyword evidence="10" id="KW-0804">Transcription</keyword>
<evidence type="ECO:0000256" key="10">
    <source>
        <dbReference type="ARBA" id="ARBA00023163"/>
    </source>
</evidence>
<evidence type="ECO:0000313" key="20">
    <source>
        <dbReference type="Proteomes" id="UP000011080"/>
    </source>
</evidence>
<dbReference type="SUPFAM" id="SSF57667">
    <property type="entry name" value="beta-beta-alpha zinc fingers"/>
    <property type="match status" value="5"/>
</dbReference>
<feature type="domain" description="SCAN box" evidence="18">
    <location>
        <begin position="53"/>
        <end position="131"/>
    </location>
</feature>
<dbReference type="PROSITE" id="PS00028">
    <property type="entry name" value="ZINC_FINGER_C2H2_1"/>
    <property type="match status" value="7"/>
</dbReference>
<feature type="domain" description="C2H2-type" evidence="17">
    <location>
        <begin position="440"/>
        <end position="467"/>
    </location>
</feature>
<accession>L8HZN4</accession>
<proteinExistence type="predicted"/>
<dbReference type="FunFam" id="3.30.160.60:FF:002516">
    <property type="entry name" value="Zinc finger and SCAN domain-containing protein 26"/>
    <property type="match status" value="1"/>
</dbReference>
<dbReference type="GO" id="GO:0000978">
    <property type="term" value="F:RNA polymerase II cis-regulatory region sequence-specific DNA binding"/>
    <property type="evidence" value="ECO:0007669"/>
    <property type="project" value="TreeGrafter"/>
</dbReference>
<evidence type="ECO:0000256" key="7">
    <source>
        <dbReference type="ARBA" id="ARBA00022833"/>
    </source>
</evidence>
<evidence type="ECO:0000256" key="3">
    <source>
        <dbReference type="ARBA" id="ARBA00022499"/>
    </source>
</evidence>
<name>L8HZN4_9CETA</name>
<dbReference type="GO" id="GO:0000981">
    <property type="term" value="F:DNA-binding transcription factor activity, RNA polymerase II-specific"/>
    <property type="evidence" value="ECO:0007669"/>
    <property type="project" value="TreeGrafter"/>
</dbReference>
<feature type="domain" description="C2H2-type" evidence="17">
    <location>
        <begin position="328"/>
        <end position="355"/>
    </location>
</feature>
<evidence type="ECO:0000256" key="13">
    <source>
        <dbReference type="ARBA" id="ARBA00075432"/>
    </source>
</evidence>
<reference evidence="19 20" key="1">
    <citation type="journal article" date="2012" name="Nat. Genet.">
        <title>The yak genome and adaptation to life at high altitude.</title>
        <authorList>
            <person name="Qiu Q."/>
            <person name="Zhang G."/>
            <person name="Ma T."/>
            <person name="Qian W."/>
            <person name="Wang J."/>
            <person name="Ye Z."/>
            <person name="Cao C."/>
            <person name="Hu Q."/>
            <person name="Kim J."/>
            <person name="Larkin D.M."/>
            <person name="Auvil L."/>
            <person name="Capitanu B."/>
            <person name="Ma J."/>
            <person name="Lewin H.A."/>
            <person name="Qian X."/>
            <person name="Lang Y."/>
            <person name="Zhou R."/>
            <person name="Wang L."/>
            <person name="Wang K."/>
            <person name="Xia J."/>
            <person name="Liao S."/>
            <person name="Pan S."/>
            <person name="Lu X."/>
            <person name="Hou H."/>
            <person name="Wang Y."/>
            <person name="Zang X."/>
            <person name="Yin Y."/>
            <person name="Ma H."/>
            <person name="Zhang J."/>
            <person name="Wang Z."/>
            <person name="Zhang Y."/>
            <person name="Zhang D."/>
            <person name="Yonezawa T."/>
            <person name="Hasegawa M."/>
            <person name="Zhong Y."/>
            <person name="Liu W."/>
            <person name="Zhang Y."/>
            <person name="Huang Z."/>
            <person name="Zhang S."/>
            <person name="Long R."/>
            <person name="Yang H."/>
            <person name="Wang J."/>
            <person name="Lenstra J.A."/>
            <person name="Cooper D.N."/>
            <person name="Wu Y."/>
            <person name="Wang J."/>
            <person name="Shi P."/>
            <person name="Wang J."/>
            <person name="Liu J."/>
        </authorList>
    </citation>
    <scope>NUCLEOTIDE SEQUENCE [LARGE SCALE GENOMIC DNA]</scope>
    <source>
        <strain evidence="20">yakQH1</strain>
    </source>
</reference>
<sequence>MAIAWGTVPSLAPVNLKKEGLQVVKEDHLSAREQGVKLQGNGTGFRQEPLCKRVRQYEETTGPREALSRLRELCRQWLQPETHTKEQILELLVLEQFLTILPEELQARLREHHLESGEDAVVFLEDLQLELGGTGQQEVRVRQRNRKCSWRRQPLEKPRQSGRSNLKVTFHSPRERRIPSPEHQKASNWCYMLNVSGEAKRIENGKLVVETDSCGRVESSGKPFEPMEVHYKDSNLDRQQAEPKEKTDCKCSEYGQAFFQHSDLIKHESSHRKEKLCEAEVCQSLSLPGHQKICSREKGHQCHECGKAFQRSSHLVRHQKIHLGEKPYQCKECGKVFSQNAGLLEHLRIHTGEKPYLCIHCGKNFRRSSHLNRHQRIHSQEEPCQCKECGKTFSQALLLTHHQRIHSHSRSHQCNECGKTFSLTSDLIRHHRIHTGEKPFKCTICQKAFRLNSHLAQHVRIHNEEKPYKCNECGEAFRQRSGLFQHQRYHHKNRLA</sequence>
<dbReference type="SUPFAM" id="SSF47353">
    <property type="entry name" value="Retrovirus capsid dimerization domain-like"/>
    <property type="match status" value="1"/>
</dbReference>
<evidence type="ECO:0000256" key="15">
    <source>
        <dbReference type="PROSITE-ProRule" id="PRU00187"/>
    </source>
</evidence>
<dbReference type="FunFam" id="3.30.160.60:FF:000467">
    <property type="entry name" value="Zinc finger and SCAN domain-containing 21"/>
    <property type="match status" value="1"/>
</dbReference>
<dbReference type="PANTHER" id="PTHR23226:SF425">
    <property type="entry name" value="ZINC FINGER PROTEIN 621"/>
    <property type="match status" value="1"/>
</dbReference>
<gene>
    <name evidence="19" type="ORF">M91_16278</name>
</gene>
<comment type="subcellular location">
    <subcellularLocation>
        <location evidence="2 15">Nucleus</location>
    </subcellularLocation>
</comment>
<dbReference type="InterPro" id="IPR036236">
    <property type="entry name" value="Znf_C2H2_sf"/>
</dbReference>
<dbReference type="Proteomes" id="UP000011080">
    <property type="component" value="Unassembled WGS sequence"/>
</dbReference>
<evidence type="ECO:0000259" key="18">
    <source>
        <dbReference type="PROSITE" id="PS50804"/>
    </source>
</evidence>
<keyword evidence="5" id="KW-0677">Repeat</keyword>
<feature type="compositionally biased region" description="Basic and acidic residues" evidence="16">
    <location>
        <begin position="172"/>
        <end position="181"/>
    </location>
</feature>
<dbReference type="SMART" id="SM00431">
    <property type="entry name" value="SCAN"/>
    <property type="match status" value="1"/>
</dbReference>
<feature type="domain" description="C2H2-type" evidence="17">
    <location>
        <begin position="300"/>
        <end position="327"/>
    </location>
</feature>
<dbReference type="FunFam" id="3.30.160.60:FF:001661">
    <property type="entry name" value="Zinc finger and SCAN domain-containing 26"/>
    <property type="match status" value="1"/>
</dbReference>
<organism evidence="19 20">
    <name type="scientific">Bos mutus</name>
    <name type="common">wild yak</name>
    <dbReference type="NCBI Taxonomy" id="72004"/>
    <lineage>
        <taxon>Eukaryota</taxon>
        <taxon>Metazoa</taxon>
        <taxon>Chordata</taxon>
        <taxon>Craniata</taxon>
        <taxon>Vertebrata</taxon>
        <taxon>Euteleostomi</taxon>
        <taxon>Mammalia</taxon>
        <taxon>Eutheria</taxon>
        <taxon>Laurasiatheria</taxon>
        <taxon>Artiodactyla</taxon>
        <taxon>Ruminantia</taxon>
        <taxon>Pecora</taxon>
        <taxon>Bovidae</taxon>
        <taxon>Bovinae</taxon>
        <taxon>Bos</taxon>
    </lineage>
</organism>
<keyword evidence="8" id="KW-0832">Ubl conjugation</keyword>
<feature type="region of interest" description="Disordered" evidence="16">
    <location>
        <begin position="150"/>
        <end position="181"/>
    </location>
</feature>
<dbReference type="FunFam" id="3.30.160.60:FF:001693">
    <property type="entry name" value="zinc finger and SCAN domain-containing protein 26 isoform X1"/>
    <property type="match status" value="1"/>
</dbReference>
<feature type="domain" description="C2H2-type" evidence="17">
    <location>
        <begin position="356"/>
        <end position="383"/>
    </location>
</feature>
<feature type="domain" description="C2H2-type" evidence="17">
    <location>
        <begin position="468"/>
        <end position="495"/>
    </location>
</feature>
<dbReference type="EMBL" id="JH882448">
    <property type="protein sequence ID" value="ELR49378.1"/>
    <property type="molecule type" value="Genomic_DNA"/>
</dbReference>
<evidence type="ECO:0000256" key="4">
    <source>
        <dbReference type="ARBA" id="ARBA00022723"/>
    </source>
</evidence>
<dbReference type="GO" id="GO:0005654">
    <property type="term" value="C:nucleoplasm"/>
    <property type="evidence" value="ECO:0007669"/>
    <property type="project" value="UniProtKB-ARBA"/>
</dbReference>
<dbReference type="PROSITE" id="PS50804">
    <property type="entry name" value="SCAN_BOX"/>
    <property type="match status" value="1"/>
</dbReference>
<evidence type="ECO:0000256" key="2">
    <source>
        <dbReference type="ARBA" id="ARBA00004123"/>
    </source>
</evidence>
<evidence type="ECO:0000256" key="9">
    <source>
        <dbReference type="ARBA" id="ARBA00023015"/>
    </source>
</evidence>
<evidence type="ECO:0000256" key="14">
    <source>
        <dbReference type="PROSITE-ProRule" id="PRU00042"/>
    </source>
</evidence>
<keyword evidence="6 14" id="KW-0863">Zinc-finger</keyword>
<keyword evidence="9" id="KW-0805">Transcription regulation</keyword>
<dbReference type="GO" id="GO:0008270">
    <property type="term" value="F:zinc ion binding"/>
    <property type="evidence" value="ECO:0007669"/>
    <property type="project" value="UniProtKB-KW"/>
</dbReference>
<dbReference type="PANTHER" id="PTHR23226">
    <property type="entry name" value="ZINC FINGER AND SCAN DOMAIN-CONTAINING"/>
    <property type="match status" value="1"/>
</dbReference>
<evidence type="ECO:0000313" key="19">
    <source>
        <dbReference type="EMBL" id="ELR49378.1"/>
    </source>
</evidence>
<dbReference type="FunFam" id="3.30.160.60:FF:001087">
    <property type="entry name" value="Zinc finger and SCAN domain-containing protein 26"/>
    <property type="match status" value="1"/>
</dbReference>
<keyword evidence="7" id="KW-0862">Zinc</keyword>
<dbReference type="InterPro" id="IPR013087">
    <property type="entry name" value="Znf_C2H2_type"/>
</dbReference>
<evidence type="ECO:0000256" key="1">
    <source>
        <dbReference type="ARBA" id="ARBA00003767"/>
    </source>
</evidence>
<feature type="domain" description="C2H2-type" evidence="17">
    <location>
        <begin position="412"/>
        <end position="439"/>
    </location>
</feature>
<dbReference type="FunFam" id="3.30.160.60:FF:001991">
    <property type="entry name" value="Zinc finger and SCAN domain containing 26"/>
    <property type="match status" value="1"/>
</dbReference>
<dbReference type="InterPro" id="IPR038269">
    <property type="entry name" value="SCAN_sf"/>
</dbReference>
<dbReference type="Pfam" id="PF02023">
    <property type="entry name" value="SCAN"/>
    <property type="match status" value="1"/>
</dbReference>
<dbReference type="Pfam" id="PF00096">
    <property type="entry name" value="zf-C2H2"/>
    <property type="match status" value="7"/>
</dbReference>
<protein>
    <recommendedName>
        <fullName evidence="12">Zinc finger and SCAN domain-containing protein 26</fullName>
    </recommendedName>
    <alternativeName>
        <fullName evidence="13">Zinc finger protein 187</fullName>
    </alternativeName>
</protein>
<feature type="domain" description="C2H2-type" evidence="17">
    <location>
        <begin position="249"/>
        <end position="276"/>
    </location>
</feature>
<evidence type="ECO:0000256" key="12">
    <source>
        <dbReference type="ARBA" id="ARBA00070959"/>
    </source>
</evidence>
<dbReference type="STRING" id="72004.ENSBMUP00000032481"/>
<dbReference type="FunFam" id="1.10.4020.10:FF:000001">
    <property type="entry name" value="zinc finger protein 263 isoform X1"/>
    <property type="match status" value="1"/>
</dbReference>
<dbReference type="FunFam" id="3.30.160.60:FF:001100">
    <property type="entry name" value="Zinc finger protein 184"/>
    <property type="match status" value="1"/>
</dbReference>
<comment type="function">
    <text evidence="1">May be involved in transcriptional regulation.</text>
</comment>
<keyword evidence="4" id="KW-0479">Metal-binding</keyword>
<evidence type="ECO:0000256" key="5">
    <source>
        <dbReference type="ARBA" id="ARBA00022737"/>
    </source>
</evidence>